<dbReference type="Ensembl" id="ENSPLOT00000029319.1">
    <property type="protein sequence ID" value="ENSPLOP00000026556.1"/>
    <property type="gene ID" value="ENSPLOG00000019449.1"/>
</dbReference>
<dbReference type="GO" id="GO:0005743">
    <property type="term" value="C:mitochondrial inner membrane"/>
    <property type="evidence" value="ECO:0007669"/>
    <property type="project" value="TreeGrafter"/>
</dbReference>
<dbReference type="GO" id="GO:0030151">
    <property type="term" value="F:molybdenum ion binding"/>
    <property type="evidence" value="ECO:0007669"/>
    <property type="project" value="InterPro"/>
</dbReference>
<accession>A0A8C8Y393</accession>
<feature type="domain" description="MOSC" evidence="1">
    <location>
        <begin position="165"/>
        <end position="312"/>
    </location>
</feature>
<evidence type="ECO:0000313" key="2">
    <source>
        <dbReference type="Ensembl" id="ENSPLOP00000026556.1"/>
    </source>
</evidence>
<dbReference type="AlphaFoldDB" id="A0A8C8Y393"/>
<dbReference type="InterPro" id="IPR011037">
    <property type="entry name" value="Pyrv_Knase-like_insert_dom_sf"/>
</dbReference>
<dbReference type="PANTHER" id="PTHR14237:SF25">
    <property type="entry name" value="MITOCHONDRIAL AMIDOXIME-REDUCING COMPONENT 1"/>
    <property type="match status" value="1"/>
</dbReference>
<evidence type="ECO:0000313" key="3">
    <source>
        <dbReference type="Proteomes" id="UP000694399"/>
    </source>
</evidence>
<dbReference type="InterPro" id="IPR005302">
    <property type="entry name" value="MoCF_Sase_C"/>
</dbReference>
<reference evidence="2" key="3">
    <citation type="submission" date="2025-09" db="UniProtKB">
        <authorList>
            <consortium name="Ensembl"/>
        </authorList>
    </citation>
    <scope>IDENTIFICATION</scope>
</reference>
<reference evidence="2" key="2">
    <citation type="submission" date="2025-08" db="UniProtKB">
        <authorList>
            <consortium name="Ensembl"/>
        </authorList>
    </citation>
    <scope>IDENTIFICATION</scope>
</reference>
<keyword evidence="3" id="KW-1185">Reference proteome</keyword>
<proteinExistence type="predicted"/>
<dbReference type="PROSITE" id="PS51340">
    <property type="entry name" value="MOSC"/>
    <property type="match status" value="1"/>
</dbReference>
<dbReference type="GeneTree" id="ENSGT00940000162410"/>
<dbReference type="GO" id="GO:0008940">
    <property type="term" value="F:nitrate reductase activity"/>
    <property type="evidence" value="ECO:0007669"/>
    <property type="project" value="TreeGrafter"/>
</dbReference>
<gene>
    <name evidence="2" type="primary">MTARC1</name>
</gene>
<name>A0A8C8Y393_PANLE</name>
<reference evidence="2" key="1">
    <citation type="journal article" date="2019" name="bioRxiv">
        <title>Long live the king: chromosome-level assembly of the lion (Panthera leo) using linked-read, Hi-C, and long read data.</title>
        <authorList>
            <person name="Armstrong E.E."/>
            <person name="Taylor R.W."/>
            <person name="Miller D.E."/>
            <person name="Kaelin C."/>
            <person name="Barsh G."/>
            <person name="Hadly E.A."/>
            <person name="Petrov D."/>
        </authorList>
    </citation>
    <scope>NUCLEOTIDE SEQUENCE [LARGE SCALE GENOMIC DNA]</scope>
</reference>
<organism evidence="2 3">
    <name type="scientific">Panthera leo</name>
    <name type="common">Lion</name>
    <dbReference type="NCBI Taxonomy" id="9689"/>
    <lineage>
        <taxon>Eukaryota</taxon>
        <taxon>Metazoa</taxon>
        <taxon>Chordata</taxon>
        <taxon>Craniata</taxon>
        <taxon>Vertebrata</taxon>
        <taxon>Euteleostomi</taxon>
        <taxon>Mammalia</taxon>
        <taxon>Eutheria</taxon>
        <taxon>Laurasiatheria</taxon>
        <taxon>Carnivora</taxon>
        <taxon>Feliformia</taxon>
        <taxon>Felidae</taxon>
        <taxon>Pantherinae</taxon>
        <taxon>Panthera</taxon>
    </lineage>
</organism>
<protein>
    <submittedName>
        <fullName evidence="2">Mitochondrial amidoxime reducing component 1</fullName>
    </submittedName>
</protein>
<dbReference type="Pfam" id="PF03476">
    <property type="entry name" value="MOSC_N"/>
    <property type="match status" value="1"/>
</dbReference>
<dbReference type="SUPFAM" id="SSF141673">
    <property type="entry name" value="MOSC N-terminal domain-like"/>
    <property type="match status" value="1"/>
</dbReference>
<dbReference type="GO" id="GO:0030170">
    <property type="term" value="F:pyridoxal phosphate binding"/>
    <property type="evidence" value="ECO:0007669"/>
    <property type="project" value="InterPro"/>
</dbReference>
<sequence>MGQTQPCCAVELMFRTDRWTRTHTHTHTQSHTPGLRGGNERGLCMTRAPAVSGCLSQWATHLLGFEHGRFWLVVNEKGNMVTARQEPRLVLISLTCEGDALTLSAAYTKDLLLPIKTPATNAVYKCRVHGLEIEGRDCGEAAAQWITSFLKTQPYRLVHYEPHMRPRSSHQIMDVFQPTDQIAYSDASPFLILSEASLADLNSRLEKKVKVANFRPNIVISGCGVYAEDSWDELLIGDVILKRVTACSRCILTTVDPDTGVMSRKEPLETLKSYRLCDPSEQKLYGKSPLFGQYFVLENPGTVRVGDPVHLLGQ</sequence>
<dbReference type="GO" id="GO:0043546">
    <property type="term" value="F:molybdopterin cofactor binding"/>
    <property type="evidence" value="ECO:0007669"/>
    <property type="project" value="TreeGrafter"/>
</dbReference>
<dbReference type="PANTHER" id="PTHR14237">
    <property type="entry name" value="MOLYBDOPTERIN COFACTOR SULFURASE MOSC"/>
    <property type="match status" value="1"/>
</dbReference>
<evidence type="ECO:0000259" key="1">
    <source>
        <dbReference type="PROSITE" id="PS51340"/>
    </source>
</evidence>
<dbReference type="InterPro" id="IPR005303">
    <property type="entry name" value="MOCOS_middle"/>
</dbReference>
<dbReference type="Proteomes" id="UP000694399">
    <property type="component" value="Chromosome F2"/>
</dbReference>
<dbReference type="Pfam" id="PF03473">
    <property type="entry name" value="MOSC"/>
    <property type="match status" value="1"/>
</dbReference>
<dbReference type="GO" id="GO:0042126">
    <property type="term" value="P:nitrate metabolic process"/>
    <property type="evidence" value="ECO:0007669"/>
    <property type="project" value="TreeGrafter"/>
</dbReference>
<dbReference type="SUPFAM" id="SSF50800">
    <property type="entry name" value="PK beta-barrel domain-like"/>
    <property type="match status" value="1"/>
</dbReference>